<sequence>MKHDSACSSNDSQSSNVEECEEWVNRWITEVVIPKKYKSDVPPCYFKTTGKNPLHYAARYGRFEMCEYLKSEFEDKKSGDGTSCLMMAVYGGSIDCINLLGGEELYEDKNDWGCMCTHFAGLSKKIEVVEYFNKIGVDWMKKQKNGHTAIDKAAIVGWREGIERMWKGQDIDLTGKWKGGSKEDRRWLIEKGLLRDDNDDKS</sequence>
<dbReference type="InterPro" id="IPR002110">
    <property type="entry name" value="Ankyrin_rpt"/>
</dbReference>
<dbReference type="InterPro" id="IPR036770">
    <property type="entry name" value="Ankyrin_rpt-contain_sf"/>
</dbReference>
<comment type="caution">
    <text evidence="2">The sequence shown here is derived from an EMBL/GenBank/DDBJ whole genome shotgun (WGS) entry which is preliminary data.</text>
</comment>
<proteinExistence type="predicted"/>
<protein>
    <recommendedName>
        <fullName evidence="4">Ankyrin repeat protein</fullName>
    </recommendedName>
</protein>
<dbReference type="SMART" id="SM00248">
    <property type="entry name" value="ANK"/>
    <property type="match status" value="2"/>
</dbReference>
<feature type="repeat" description="ANK" evidence="1">
    <location>
        <begin position="49"/>
        <end position="69"/>
    </location>
</feature>
<dbReference type="Pfam" id="PF12796">
    <property type="entry name" value="Ank_2"/>
    <property type="match status" value="1"/>
</dbReference>
<evidence type="ECO:0008006" key="4">
    <source>
        <dbReference type="Google" id="ProtNLM"/>
    </source>
</evidence>
<dbReference type="PANTHER" id="PTHR44207">
    <property type="entry name" value="SURFACE ANTIGEN BSPA-LIKE-RELATED"/>
    <property type="match status" value="1"/>
</dbReference>
<organism evidence="2 3">
    <name type="scientific">Triparma laevis f. inornata</name>
    <dbReference type="NCBI Taxonomy" id="1714386"/>
    <lineage>
        <taxon>Eukaryota</taxon>
        <taxon>Sar</taxon>
        <taxon>Stramenopiles</taxon>
        <taxon>Ochrophyta</taxon>
        <taxon>Bolidophyceae</taxon>
        <taxon>Parmales</taxon>
        <taxon>Triparmaceae</taxon>
        <taxon>Triparma</taxon>
    </lineage>
</organism>
<evidence type="ECO:0000313" key="3">
    <source>
        <dbReference type="Proteomes" id="UP001162640"/>
    </source>
</evidence>
<dbReference type="Gene3D" id="1.25.40.20">
    <property type="entry name" value="Ankyrin repeat-containing domain"/>
    <property type="match status" value="1"/>
</dbReference>
<name>A0A9W7AX05_9STRA</name>
<dbReference type="EMBL" id="BLQM01000228">
    <property type="protein sequence ID" value="GMH77032.1"/>
    <property type="molecule type" value="Genomic_DNA"/>
</dbReference>
<dbReference type="AlphaFoldDB" id="A0A9W7AX05"/>
<keyword evidence="1" id="KW-0040">ANK repeat</keyword>
<accession>A0A9W7AX05</accession>
<dbReference type="PROSITE" id="PS50088">
    <property type="entry name" value="ANK_REPEAT"/>
    <property type="match status" value="1"/>
</dbReference>
<dbReference type="SUPFAM" id="SSF48403">
    <property type="entry name" value="Ankyrin repeat"/>
    <property type="match status" value="1"/>
</dbReference>
<dbReference type="PROSITE" id="PS50297">
    <property type="entry name" value="ANK_REP_REGION"/>
    <property type="match status" value="1"/>
</dbReference>
<evidence type="ECO:0000313" key="2">
    <source>
        <dbReference type="EMBL" id="GMH77032.1"/>
    </source>
</evidence>
<reference evidence="3" key="1">
    <citation type="journal article" date="2023" name="Commun. Biol.">
        <title>Genome analysis of Parmales, the sister group of diatoms, reveals the evolutionary specialization of diatoms from phago-mixotrophs to photoautotrophs.</title>
        <authorList>
            <person name="Ban H."/>
            <person name="Sato S."/>
            <person name="Yoshikawa S."/>
            <person name="Yamada K."/>
            <person name="Nakamura Y."/>
            <person name="Ichinomiya M."/>
            <person name="Sato N."/>
            <person name="Blanc-Mathieu R."/>
            <person name="Endo H."/>
            <person name="Kuwata A."/>
            <person name="Ogata H."/>
        </authorList>
    </citation>
    <scope>NUCLEOTIDE SEQUENCE [LARGE SCALE GENOMIC DNA]</scope>
</reference>
<dbReference type="Proteomes" id="UP001162640">
    <property type="component" value="Unassembled WGS sequence"/>
</dbReference>
<evidence type="ECO:0000256" key="1">
    <source>
        <dbReference type="PROSITE-ProRule" id="PRU00023"/>
    </source>
</evidence>
<gene>
    <name evidence="2" type="ORF">TL16_g07269</name>
</gene>